<sequence length="1399" mass="156926">MDNINQKIAALSPEKRALLELKLKKNKMSDAKTQQTIPRRTNTSSAPLSFAQQRLWFLEQLEPDCSLYHIPHALKLQGNLNVNILQQSLDAIVNHHEVLRTNFIARDGEPIQVVGEPRSVELEVIDLKDCPSSDKPGTACAKGDRATIVQRLVQERMQRPFNLISDLMLRGCLLQLSPQEHILLLIMHHIATDGWSMSIFCEQLTALYQAFINGKSNPLPKLPIQYADYAVWQRQWLSGEVLENQLNYWKQQLTGATPVLELPTDRPRPAVQTYRGAKQFFVLPDKLSQALSALSRLEGVTLFMTLLAAFQTLLYRYSGQEDILVGSPIAGRNRTEIEGLIGFFVNTLVLRTDMSGHPSFQKLLRRVRSVAMSAYVNQDLPFEKLVEELQPERSLSYNPLFQVMFALHNMPKQTLELPGLTISSIEVDNIISKFDLTLFVQETEQGLQGVWEYNTDLFDAATITRMSGHFQTLLQSIVDNPQQNIDKLSMLASAEQHQLLYEWNDTRANYPQQCIHELFELQVERNPDAIAVEFKDEQLTYRELNNRANQLAHYLRALGVEPDVLVGICMQRSSEMIVGLLGILKAGGAYVPLDPAYPQERLTYMLSDSKVPVLLTTSELVAALPESKAHIVCLDTDWKVITQESHQNPVSTVQINNLAYINYTSGSTGTPKGVKVLHRGAIRLLFGVNYVRLDATRKFLHMAPISFDASTFEIWGALLHGACCVLFSENIPTTQELSNAIHKYGITTLWLTSALFNSIIDDDPLALSGIQQLLTGGEALSVPHVQKALESLPSTEIINGYGPTESTTFTCCYSIPRQLDKTVQSISIGRPISNTQVYLLNTQLQPTPIGVPGELYIGGAGLAQGYLNRPELTAEKFISNPFNQQDEERLYKTGDLARYLPDGNIEFLGRIDNQVKLRGFRIELGEIETVLSQHPSVLQNAVILREDIRGDKRLVAYVVPNPETALTVNELRHFLQEKLPKYMVPASFVMLEALPLSPNGKVNRRALPAPEQVRQESETTFVAPCDELEHQLAQIWEEILGVKPVGIKDNFFELGGHSLLAVHLFAQIEQKLGKKLPLATLFQSGTVEALAQMLREQEKAMSHQVLTTAPAKDKSVALWSSLVAIQPKGSKPPFFCIHPAGGETLCFRSLALHLGLDQPFYGLQPRGLDGKQPPLTRIEDMAALYIQEIQTIQPNGPYFLGGYSIGGVIAYEMVLQLQRQGYKVNLLVIFDSGLPNSVNQRLPFHQRSLIHLGNFIRRGPSYLRKKLVGWSEWGNYQIRERYTQLLGISKPLPEDDKHINIIDANLQALKAYTMPTYSGQITLFRTDENSDDSQDHAVGMKPEPLLGWDKVVTGGIDVHYVPGSHTTLFEEPNVRDLADKLKNCLEKGYLTSCTYTLEE</sequence>
<dbReference type="Pfam" id="PF13193">
    <property type="entry name" value="AMP-binding_C"/>
    <property type="match status" value="1"/>
</dbReference>
<dbReference type="InterPro" id="IPR010071">
    <property type="entry name" value="AA_adenyl_dom"/>
</dbReference>
<dbReference type="Gene3D" id="3.30.559.30">
    <property type="entry name" value="Nonribosomal peptide synthetase, condensation domain"/>
    <property type="match status" value="1"/>
</dbReference>
<dbReference type="Gene3D" id="2.30.38.10">
    <property type="entry name" value="Luciferase, Domain 3"/>
    <property type="match status" value="1"/>
</dbReference>
<gene>
    <name evidence="7" type="ORF">DA73_0218785</name>
    <name evidence="6" type="ORF">DA73_0400014560</name>
</gene>
<dbReference type="FunFam" id="1.10.1200.10:FF:000005">
    <property type="entry name" value="Nonribosomal peptide synthetase 1"/>
    <property type="match status" value="1"/>
</dbReference>
<dbReference type="InterPro" id="IPR036736">
    <property type="entry name" value="ACP-like_sf"/>
</dbReference>
<dbReference type="InterPro" id="IPR045851">
    <property type="entry name" value="AMP-bd_C_sf"/>
</dbReference>
<dbReference type="GO" id="GO:0003824">
    <property type="term" value="F:catalytic activity"/>
    <property type="evidence" value="ECO:0007669"/>
    <property type="project" value="InterPro"/>
</dbReference>
<dbReference type="GO" id="GO:0008610">
    <property type="term" value="P:lipid biosynthetic process"/>
    <property type="evidence" value="ECO:0007669"/>
    <property type="project" value="UniProtKB-ARBA"/>
</dbReference>
<dbReference type="Gene3D" id="1.10.1200.10">
    <property type="entry name" value="ACP-like"/>
    <property type="match status" value="1"/>
</dbReference>
<dbReference type="Pfam" id="PF00550">
    <property type="entry name" value="PP-binding"/>
    <property type="match status" value="1"/>
</dbReference>
<dbReference type="FunFam" id="3.40.50.12780:FF:000012">
    <property type="entry name" value="Non-ribosomal peptide synthetase"/>
    <property type="match status" value="1"/>
</dbReference>
<dbReference type="InterPro" id="IPR020806">
    <property type="entry name" value="PKS_PP-bd"/>
</dbReference>
<dbReference type="SUPFAM" id="SSF56801">
    <property type="entry name" value="Acetyl-CoA synthetase-like"/>
    <property type="match status" value="1"/>
</dbReference>
<dbReference type="FunFam" id="3.40.50.980:FF:000001">
    <property type="entry name" value="Non-ribosomal peptide synthetase"/>
    <property type="match status" value="1"/>
</dbReference>
<comment type="similarity">
    <text evidence="2">Belongs to the ATP-dependent AMP-binding enzyme family.</text>
</comment>
<name>A0A0C1RED9_9CYAN</name>
<dbReference type="Pfam" id="PF00975">
    <property type="entry name" value="Thioesterase"/>
    <property type="match status" value="1"/>
</dbReference>
<dbReference type="InterPro" id="IPR025110">
    <property type="entry name" value="AMP-bd_C"/>
</dbReference>
<dbReference type="FunFam" id="3.30.559.30:FF:000001">
    <property type="entry name" value="Non-ribosomal peptide synthetase"/>
    <property type="match status" value="1"/>
</dbReference>
<dbReference type="InterPro" id="IPR029058">
    <property type="entry name" value="AB_hydrolase_fold"/>
</dbReference>
<keyword evidence="8" id="KW-1185">Reference proteome</keyword>
<protein>
    <submittedName>
        <fullName evidence="6">Amino acid adenylation domain-containing protein</fullName>
    </submittedName>
</protein>
<dbReference type="InterPro" id="IPR000873">
    <property type="entry name" value="AMP-dep_synth/lig_dom"/>
</dbReference>
<dbReference type="Proteomes" id="UP000029738">
    <property type="component" value="Unassembled WGS sequence"/>
</dbReference>
<dbReference type="PANTHER" id="PTHR45527:SF1">
    <property type="entry name" value="FATTY ACID SYNTHASE"/>
    <property type="match status" value="1"/>
</dbReference>
<dbReference type="SUPFAM" id="SSF52777">
    <property type="entry name" value="CoA-dependent acyltransferases"/>
    <property type="match status" value="2"/>
</dbReference>
<dbReference type="GO" id="GO:0031177">
    <property type="term" value="F:phosphopantetheine binding"/>
    <property type="evidence" value="ECO:0007669"/>
    <property type="project" value="InterPro"/>
</dbReference>
<keyword evidence="4" id="KW-0597">Phosphoprotein</keyword>
<dbReference type="GO" id="GO:0005829">
    <property type="term" value="C:cytosol"/>
    <property type="evidence" value="ECO:0007669"/>
    <property type="project" value="TreeGrafter"/>
</dbReference>
<dbReference type="Gene3D" id="3.30.300.30">
    <property type="match status" value="1"/>
</dbReference>
<reference evidence="7" key="1">
    <citation type="journal article" date="2015" name="Genome Announc.">
        <title>Draft Genome Sequence of Tolypothrix boutellei Strain VB521301.</title>
        <authorList>
            <person name="Chandrababunaidu M.M."/>
            <person name="Singh D."/>
            <person name="Sen D."/>
            <person name="Bhan S."/>
            <person name="Das S."/>
            <person name="Gupta A."/>
            <person name="Adhikary S.P."/>
            <person name="Tripathy S."/>
        </authorList>
    </citation>
    <scope>NUCLEOTIDE SEQUENCE</scope>
    <source>
        <strain evidence="7">VB521301</strain>
    </source>
</reference>
<dbReference type="GO" id="GO:0043041">
    <property type="term" value="P:amino acid activation for nonribosomal peptide biosynthetic process"/>
    <property type="evidence" value="ECO:0007669"/>
    <property type="project" value="TreeGrafter"/>
</dbReference>
<dbReference type="EMBL" id="JHEG02000048">
    <property type="protein sequence ID" value="KIE10575.1"/>
    <property type="molecule type" value="Genomic_DNA"/>
</dbReference>
<dbReference type="SUPFAM" id="SSF47336">
    <property type="entry name" value="ACP-like"/>
    <property type="match status" value="1"/>
</dbReference>
<dbReference type="CDD" id="cd12117">
    <property type="entry name" value="A_NRPS_Srf_like"/>
    <property type="match status" value="1"/>
</dbReference>
<dbReference type="PROSITE" id="PS50075">
    <property type="entry name" value="CARRIER"/>
    <property type="match status" value="1"/>
</dbReference>
<dbReference type="SMART" id="SM00823">
    <property type="entry name" value="PKS_PP"/>
    <property type="match status" value="1"/>
</dbReference>
<dbReference type="InterPro" id="IPR023213">
    <property type="entry name" value="CAT-like_dom_sf"/>
</dbReference>
<evidence type="ECO:0000256" key="2">
    <source>
        <dbReference type="ARBA" id="ARBA00006432"/>
    </source>
</evidence>
<dbReference type="InterPro" id="IPR009081">
    <property type="entry name" value="PP-bd_ACP"/>
</dbReference>
<evidence type="ECO:0000313" key="6">
    <source>
        <dbReference type="EMBL" id="KAF3886562.1"/>
    </source>
</evidence>
<comment type="cofactor">
    <cofactor evidence="1">
        <name>pantetheine 4'-phosphate</name>
        <dbReference type="ChEBI" id="CHEBI:47942"/>
    </cofactor>
</comment>
<dbReference type="PROSITE" id="PS00455">
    <property type="entry name" value="AMP_BINDING"/>
    <property type="match status" value="1"/>
</dbReference>
<dbReference type="Pfam" id="PF00668">
    <property type="entry name" value="Condensation"/>
    <property type="match status" value="1"/>
</dbReference>
<dbReference type="GO" id="GO:0044550">
    <property type="term" value="P:secondary metabolite biosynthetic process"/>
    <property type="evidence" value="ECO:0007669"/>
    <property type="project" value="UniProtKB-ARBA"/>
</dbReference>
<dbReference type="Pfam" id="PF00501">
    <property type="entry name" value="AMP-binding"/>
    <property type="match status" value="1"/>
</dbReference>
<dbReference type="EMBL" id="JHEG04000001">
    <property type="protein sequence ID" value="KAF3886562.1"/>
    <property type="molecule type" value="Genomic_DNA"/>
</dbReference>
<dbReference type="Gene3D" id="3.40.50.1820">
    <property type="entry name" value="alpha/beta hydrolase"/>
    <property type="match status" value="1"/>
</dbReference>
<dbReference type="FunFam" id="3.30.559.10:FF:000012">
    <property type="entry name" value="Non-ribosomal peptide synthetase"/>
    <property type="match status" value="1"/>
</dbReference>
<evidence type="ECO:0000313" key="7">
    <source>
        <dbReference type="EMBL" id="KIE10575.1"/>
    </source>
</evidence>
<dbReference type="Gene3D" id="3.30.559.10">
    <property type="entry name" value="Chloramphenicol acetyltransferase-like domain"/>
    <property type="match status" value="1"/>
</dbReference>
<dbReference type="CDD" id="cd19531">
    <property type="entry name" value="LCL_NRPS-like"/>
    <property type="match status" value="1"/>
</dbReference>
<dbReference type="NCBIfam" id="TIGR01733">
    <property type="entry name" value="AA-adenyl-dom"/>
    <property type="match status" value="1"/>
</dbReference>
<organism evidence="7">
    <name type="scientific">Tolypothrix bouteillei VB521301</name>
    <dbReference type="NCBI Taxonomy" id="1479485"/>
    <lineage>
        <taxon>Bacteria</taxon>
        <taxon>Bacillati</taxon>
        <taxon>Cyanobacteriota</taxon>
        <taxon>Cyanophyceae</taxon>
        <taxon>Nostocales</taxon>
        <taxon>Tolypothrichaceae</taxon>
        <taxon>Tolypothrix</taxon>
    </lineage>
</organism>
<dbReference type="FunFam" id="3.30.300.30:FF:000010">
    <property type="entry name" value="Enterobactin synthetase component F"/>
    <property type="match status" value="1"/>
</dbReference>
<evidence type="ECO:0000259" key="5">
    <source>
        <dbReference type="PROSITE" id="PS50075"/>
    </source>
</evidence>
<proteinExistence type="inferred from homology"/>
<evidence type="ECO:0000256" key="4">
    <source>
        <dbReference type="ARBA" id="ARBA00022553"/>
    </source>
</evidence>
<dbReference type="FunFam" id="2.30.38.10:FF:000001">
    <property type="entry name" value="Non-ribosomal peptide synthetase PvdI"/>
    <property type="match status" value="1"/>
</dbReference>
<dbReference type="PANTHER" id="PTHR45527">
    <property type="entry name" value="NONRIBOSOMAL PEPTIDE SYNTHETASE"/>
    <property type="match status" value="1"/>
</dbReference>
<dbReference type="OrthoDB" id="9757538at2"/>
<comment type="caution">
    <text evidence="7">The sequence shown here is derived from an EMBL/GenBank/DDBJ whole genome shotgun (WGS) entry which is preliminary data.</text>
</comment>
<accession>A0A0C1RED9</accession>
<dbReference type="InterPro" id="IPR020845">
    <property type="entry name" value="AMP-binding_CS"/>
</dbReference>
<dbReference type="InterPro" id="IPR001242">
    <property type="entry name" value="Condensation_dom"/>
</dbReference>
<dbReference type="RefSeq" id="WP_038074856.1">
    <property type="nucleotide sequence ID" value="NZ_JHEG04000001.1"/>
</dbReference>
<dbReference type="STRING" id="1479485.DA73_0218785"/>
<evidence type="ECO:0000313" key="8">
    <source>
        <dbReference type="Proteomes" id="UP000029738"/>
    </source>
</evidence>
<reference evidence="6" key="2">
    <citation type="submission" date="2019-11" db="EMBL/GenBank/DDBJ databases">
        <title>Improved Assembly of Tolypothrix boutellei genome.</title>
        <authorList>
            <person name="Sarangi A.N."/>
            <person name="Mukherjee M."/>
            <person name="Ghosh S."/>
            <person name="Singh D."/>
            <person name="Das A."/>
            <person name="Kant S."/>
            <person name="Prusty A."/>
            <person name="Tripathy S."/>
        </authorList>
    </citation>
    <scope>NUCLEOTIDE SEQUENCE</scope>
    <source>
        <strain evidence="6">VB521301</strain>
    </source>
</reference>
<dbReference type="InterPro" id="IPR001031">
    <property type="entry name" value="Thioesterase"/>
</dbReference>
<feature type="domain" description="Carrier" evidence="5">
    <location>
        <begin position="1023"/>
        <end position="1098"/>
    </location>
</feature>
<keyword evidence="3" id="KW-0596">Phosphopantetheine</keyword>
<evidence type="ECO:0000256" key="1">
    <source>
        <dbReference type="ARBA" id="ARBA00001957"/>
    </source>
</evidence>
<dbReference type="Gene3D" id="3.40.50.980">
    <property type="match status" value="2"/>
</dbReference>
<evidence type="ECO:0000256" key="3">
    <source>
        <dbReference type="ARBA" id="ARBA00022450"/>
    </source>
</evidence>
<dbReference type="SUPFAM" id="SSF53474">
    <property type="entry name" value="alpha/beta-Hydrolases"/>
    <property type="match status" value="1"/>
</dbReference>